<dbReference type="Proteomes" id="UP000186817">
    <property type="component" value="Unassembled WGS sequence"/>
</dbReference>
<evidence type="ECO:0000259" key="4">
    <source>
        <dbReference type="Pfam" id="PF01207"/>
    </source>
</evidence>
<evidence type="ECO:0000313" key="5">
    <source>
        <dbReference type="EMBL" id="OLP91830.1"/>
    </source>
</evidence>
<name>A0A1Q9D9L1_SYMMI</name>
<protein>
    <submittedName>
        <fullName evidence="5">tRNA-dihydrouridine synthase A</fullName>
    </submittedName>
</protein>
<evidence type="ECO:0000256" key="2">
    <source>
        <dbReference type="ARBA" id="ARBA00022857"/>
    </source>
</evidence>
<keyword evidence="2" id="KW-0521">NADP</keyword>
<dbReference type="SUPFAM" id="SSF51395">
    <property type="entry name" value="FMN-linked oxidoreductases"/>
    <property type="match status" value="1"/>
</dbReference>
<dbReference type="Gene3D" id="3.20.20.70">
    <property type="entry name" value="Aldolase class I"/>
    <property type="match status" value="1"/>
</dbReference>
<sequence>MHPSIPASSPRLGVPLFLARGGTKPGIGATGVADHDGYRAGLGVVAVALGARTARGRCLRALGKAPHDLHIAPMMQVTHRHMRFLCRMLSSNLVLWTEMIKDTSLTYNADNPDFLRKMLDLSTDQEHPATWFKEAGGYDEINLNCGCPSEAAVRTRCGHGVWAAFGV</sequence>
<comment type="caution">
    <text evidence="5">The sequence shown here is derived from an EMBL/GenBank/DDBJ whole genome shotgun (WGS) entry which is preliminary data.</text>
</comment>
<accession>A0A1Q9D9L1</accession>
<dbReference type="GO" id="GO:0000049">
    <property type="term" value="F:tRNA binding"/>
    <property type="evidence" value="ECO:0007669"/>
    <property type="project" value="UniProtKB-KW"/>
</dbReference>
<dbReference type="Pfam" id="PF01207">
    <property type="entry name" value="Dus"/>
    <property type="match status" value="1"/>
</dbReference>
<keyword evidence="6" id="KW-1185">Reference proteome</keyword>
<dbReference type="OrthoDB" id="10262250at2759"/>
<feature type="domain" description="DUS-like FMN-binding" evidence="4">
    <location>
        <begin position="71"/>
        <end position="158"/>
    </location>
</feature>
<organism evidence="5 6">
    <name type="scientific">Symbiodinium microadriaticum</name>
    <name type="common">Dinoflagellate</name>
    <name type="synonym">Zooxanthella microadriatica</name>
    <dbReference type="NCBI Taxonomy" id="2951"/>
    <lineage>
        <taxon>Eukaryota</taxon>
        <taxon>Sar</taxon>
        <taxon>Alveolata</taxon>
        <taxon>Dinophyceae</taxon>
        <taxon>Suessiales</taxon>
        <taxon>Symbiodiniaceae</taxon>
        <taxon>Symbiodinium</taxon>
    </lineage>
</organism>
<keyword evidence="1" id="KW-0820">tRNA-binding</keyword>
<dbReference type="EMBL" id="LSRX01000647">
    <property type="protein sequence ID" value="OLP91830.1"/>
    <property type="molecule type" value="Genomic_DNA"/>
</dbReference>
<dbReference type="InterPro" id="IPR013785">
    <property type="entry name" value="Aldolase_TIM"/>
</dbReference>
<dbReference type="GO" id="GO:0017150">
    <property type="term" value="F:tRNA dihydrouridine synthase activity"/>
    <property type="evidence" value="ECO:0007669"/>
    <property type="project" value="InterPro"/>
</dbReference>
<dbReference type="PANTHER" id="PTHR42907">
    <property type="entry name" value="FMN-LINKED OXIDOREDUCTASES SUPERFAMILY PROTEIN"/>
    <property type="match status" value="1"/>
</dbReference>
<dbReference type="InterPro" id="IPR035587">
    <property type="entry name" value="DUS-like_FMN-bd"/>
</dbReference>
<proteinExistence type="predicted"/>
<evidence type="ECO:0000256" key="3">
    <source>
        <dbReference type="ARBA" id="ARBA00022884"/>
    </source>
</evidence>
<dbReference type="PANTHER" id="PTHR42907:SF1">
    <property type="entry name" value="FMN-LINKED OXIDOREDUCTASES SUPERFAMILY PROTEIN"/>
    <property type="match status" value="1"/>
</dbReference>
<keyword evidence="3" id="KW-0694">RNA-binding</keyword>
<evidence type="ECO:0000256" key="1">
    <source>
        <dbReference type="ARBA" id="ARBA00022555"/>
    </source>
</evidence>
<reference evidence="5 6" key="1">
    <citation type="submission" date="2016-02" db="EMBL/GenBank/DDBJ databases">
        <title>Genome analysis of coral dinoflagellate symbionts highlights evolutionary adaptations to a symbiotic lifestyle.</title>
        <authorList>
            <person name="Aranda M."/>
            <person name="Li Y."/>
            <person name="Liew Y.J."/>
            <person name="Baumgarten S."/>
            <person name="Simakov O."/>
            <person name="Wilson M."/>
            <person name="Piel J."/>
            <person name="Ashoor H."/>
            <person name="Bougouffa S."/>
            <person name="Bajic V.B."/>
            <person name="Ryu T."/>
            <person name="Ravasi T."/>
            <person name="Bayer T."/>
            <person name="Micklem G."/>
            <person name="Kim H."/>
            <person name="Bhak J."/>
            <person name="Lajeunesse T.C."/>
            <person name="Voolstra C.R."/>
        </authorList>
    </citation>
    <scope>NUCLEOTIDE SEQUENCE [LARGE SCALE GENOMIC DNA]</scope>
    <source>
        <strain evidence="5 6">CCMP2467</strain>
    </source>
</reference>
<dbReference type="AlphaFoldDB" id="A0A1Q9D9L1"/>
<dbReference type="InterPro" id="IPR004653">
    <property type="entry name" value="DusA"/>
</dbReference>
<evidence type="ECO:0000313" key="6">
    <source>
        <dbReference type="Proteomes" id="UP000186817"/>
    </source>
</evidence>
<gene>
    <name evidence="5" type="primary">dusA</name>
    <name evidence="5" type="ORF">AK812_SmicGene26408</name>
</gene>